<organism evidence="1">
    <name type="scientific">marine sediment metagenome</name>
    <dbReference type="NCBI Taxonomy" id="412755"/>
    <lineage>
        <taxon>unclassified sequences</taxon>
        <taxon>metagenomes</taxon>
        <taxon>ecological metagenomes</taxon>
    </lineage>
</organism>
<protein>
    <submittedName>
        <fullName evidence="1">Uncharacterized protein</fullName>
    </submittedName>
</protein>
<gene>
    <name evidence="1" type="ORF">LCGC14_1759390</name>
</gene>
<proteinExistence type="predicted"/>
<dbReference type="AlphaFoldDB" id="A0A0F9H1K1"/>
<name>A0A0F9H1K1_9ZZZZ</name>
<sequence>MAEINTEVPKIPNMFDVLHAGLAKHIDNGVMSWDMDGKEVEFYVEEFVYKGESHIVMMPKAMIDACSDPTGTRGRLMEVWINGLTGLTSDTVEALKAQEISS</sequence>
<dbReference type="EMBL" id="LAZR01016343">
    <property type="protein sequence ID" value="KKM04915.1"/>
    <property type="molecule type" value="Genomic_DNA"/>
</dbReference>
<comment type="caution">
    <text evidence="1">The sequence shown here is derived from an EMBL/GenBank/DDBJ whole genome shotgun (WGS) entry which is preliminary data.</text>
</comment>
<evidence type="ECO:0000313" key="1">
    <source>
        <dbReference type="EMBL" id="KKM04915.1"/>
    </source>
</evidence>
<reference evidence="1" key="1">
    <citation type="journal article" date="2015" name="Nature">
        <title>Complex archaea that bridge the gap between prokaryotes and eukaryotes.</title>
        <authorList>
            <person name="Spang A."/>
            <person name="Saw J.H."/>
            <person name="Jorgensen S.L."/>
            <person name="Zaremba-Niedzwiedzka K."/>
            <person name="Martijn J."/>
            <person name="Lind A.E."/>
            <person name="van Eijk R."/>
            <person name="Schleper C."/>
            <person name="Guy L."/>
            <person name="Ettema T.J."/>
        </authorList>
    </citation>
    <scope>NUCLEOTIDE SEQUENCE</scope>
</reference>
<accession>A0A0F9H1K1</accession>